<name>L0IGC9_THETR</name>
<gene>
    <name evidence="1" type="ORF">Thethe_00151</name>
</gene>
<dbReference type="RefSeq" id="WP_015310708.1">
    <property type="nucleotide sequence ID" value="NC_019970.1"/>
</dbReference>
<protein>
    <submittedName>
        <fullName evidence="1">Uncharacterized protein</fullName>
    </submittedName>
</protein>
<dbReference type="EMBL" id="CP003066">
    <property type="protein sequence ID" value="AGB17888.1"/>
    <property type="molecule type" value="Genomic_DNA"/>
</dbReference>
<sequence>MNIELYKVHKMNDFFFNYIDNLYANNNLIVPIYEEVIPRYIKKYASSEYKYCFKDVDFYNTIEYDMNYIEALVCKYNNSCDSFDIICYYSSRIGECIEELLESFLFAKYTNRRFIYAFNKAKLFQTLIDNRVKSALIILPLDEFNIIERFLLRLENEYINIGYLPYYDKYTINFFMLKYLMYINNNQSNNSIIINRVDQDNDITYSNLQNCYYFSRKLCTKDMILNIMNGQNELLEFNYLSHCRECVLRFNDFIFCGAYNIIEKHKDSNKHLPCCYYNADDCYITNVEKYNVSELNAHFYFLSGCNIGDFNQSIVPFNYTVVSNLIENNAISIITSASIKTGNIAENILAHNLLNNGYTAGQIEFQVNKFLEYSKIETNNYFLLGDPLFRKLPNSFEPKYKHKKILRNGTIIVEFNSIQDETYLEISIEELYKNLYVNEISFDKRFYDIKNNIYYYFSKNSKDESQKLIMFSLEKFSVDSISILISNNDTVKNQINEMLKYLDKVIFLRDHFKLENLLKGKIIDIENNLKKILSSKNYNFSVKEFINTNNVIYKLRIKFMQIFKDIFNMITDYTLKYQNNFYENITDKRTSICKITYDNTCSNCHNITLMTKYSIKTTRKTYVRTSIKCYKCGIIQDVPNFKMGIRGYTNLKFDINGNNINVLELRNYSNEKLKLFISAICIDSKDVFLQIEDNEIEIDPNESHIVKLFVKPTANLKKHYYLTVFYIMVDGDFYFVSNTLSYI</sequence>
<organism evidence="1 2">
    <name type="scientific">Thermoanaerobacterium thermosaccharolyticum M0795</name>
    <dbReference type="NCBI Taxonomy" id="698948"/>
    <lineage>
        <taxon>Bacteria</taxon>
        <taxon>Bacillati</taxon>
        <taxon>Bacillota</taxon>
        <taxon>Clostridia</taxon>
        <taxon>Thermoanaerobacterales</taxon>
        <taxon>Thermoanaerobacteraceae</taxon>
        <taxon>Thermoanaerobacterium</taxon>
    </lineage>
</organism>
<evidence type="ECO:0000313" key="2">
    <source>
        <dbReference type="Proteomes" id="UP000010845"/>
    </source>
</evidence>
<dbReference type="HOGENOM" id="CLU_373808_0_0_9"/>
<dbReference type="PATRIC" id="fig|698948.3.peg.139"/>
<proteinExistence type="predicted"/>
<dbReference type="Proteomes" id="UP000010845">
    <property type="component" value="Chromosome"/>
</dbReference>
<dbReference type="KEGG" id="tto:Thethe_00151"/>
<dbReference type="AlphaFoldDB" id="L0IGC9"/>
<evidence type="ECO:0000313" key="1">
    <source>
        <dbReference type="EMBL" id="AGB17888.1"/>
    </source>
</evidence>
<reference evidence="1 2" key="1">
    <citation type="submission" date="2012-03" db="EMBL/GenBank/DDBJ databases">
        <title>Complete sequence of chromosome of Thermoanaerobacterium thermosaccharolyticum M0795.</title>
        <authorList>
            <consortium name="US DOE Joint Genome Institute"/>
            <person name="Lucas S."/>
            <person name="Han J."/>
            <person name="Lapidus A."/>
            <person name="Cheng J.-F."/>
            <person name="Goodwin L."/>
            <person name="Pitluck S."/>
            <person name="Peters L."/>
            <person name="Teshima H."/>
            <person name="Detter J.C."/>
            <person name="Han C."/>
            <person name="Tapia R."/>
            <person name="Land M."/>
            <person name="Hauser L."/>
            <person name="Kyrpides N."/>
            <person name="Ivanova N."/>
            <person name="Pagani I."/>
            <person name="Feinberg L."/>
            <person name="Folden J."/>
            <person name="Hogsett D."/>
            <person name="Shaw J."/>
            <person name="Woyke T."/>
        </authorList>
    </citation>
    <scope>NUCLEOTIDE SEQUENCE [LARGE SCALE GENOMIC DNA]</scope>
    <source>
        <strain evidence="1 2">M0795</strain>
    </source>
</reference>
<accession>L0IGC9</accession>